<dbReference type="CDD" id="cd14014">
    <property type="entry name" value="STKc_PknB_like"/>
    <property type="match status" value="1"/>
</dbReference>
<name>A0A1S6J8B2_9ACTN</name>
<protein>
    <recommendedName>
        <fullName evidence="1">non-specific serine/threonine protein kinase</fullName>
        <ecNumber evidence="1">2.7.11.1</ecNumber>
    </recommendedName>
</protein>
<evidence type="ECO:0000256" key="5">
    <source>
        <dbReference type="ARBA" id="ARBA00022777"/>
    </source>
</evidence>
<dbReference type="OrthoDB" id="9762169at2"/>
<evidence type="ECO:0000256" key="3">
    <source>
        <dbReference type="ARBA" id="ARBA00022679"/>
    </source>
</evidence>
<dbReference type="Gene3D" id="1.10.510.10">
    <property type="entry name" value="Transferase(Phosphotransferase) domain 1"/>
    <property type="match status" value="1"/>
</dbReference>
<dbReference type="InterPro" id="IPR017441">
    <property type="entry name" value="Protein_kinase_ATP_BS"/>
</dbReference>
<proteinExistence type="predicted"/>
<dbReference type="EC" id="2.7.11.1" evidence="1"/>
<dbReference type="Gene3D" id="3.30.200.20">
    <property type="entry name" value="Phosphorylase Kinase, domain 1"/>
    <property type="match status" value="1"/>
</dbReference>
<dbReference type="PANTHER" id="PTHR43289:SF6">
    <property type="entry name" value="SERINE_THREONINE-PROTEIN KINASE NEKL-3"/>
    <property type="match status" value="1"/>
</dbReference>
<evidence type="ECO:0000256" key="8">
    <source>
        <dbReference type="SAM" id="MobiDB-lite"/>
    </source>
</evidence>
<feature type="domain" description="Protein kinase" evidence="9">
    <location>
        <begin position="12"/>
        <end position="295"/>
    </location>
</feature>
<dbReference type="KEGG" id="spac:B1H29_14595"/>
<dbReference type="InterPro" id="IPR011009">
    <property type="entry name" value="Kinase-like_dom_sf"/>
</dbReference>
<dbReference type="PANTHER" id="PTHR43289">
    <property type="entry name" value="MITOGEN-ACTIVATED PROTEIN KINASE KINASE KINASE 20-RELATED"/>
    <property type="match status" value="1"/>
</dbReference>
<gene>
    <name evidence="10" type="ORF">B1H29_14595</name>
</gene>
<keyword evidence="6 7" id="KW-0067">ATP-binding</keyword>
<evidence type="ECO:0000259" key="9">
    <source>
        <dbReference type="PROSITE" id="PS50011"/>
    </source>
</evidence>
<dbReference type="PROSITE" id="PS50011">
    <property type="entry name" value="PROTEIN_KINASE_DOM"/>
    <property type="match status" value="1"/>
</dbReference>
<accession>A0A1S6J8B2</accession>
<evidence type="ECO:0000313" key="11">
    <source>
        <dbReference type="Proteomes" id="UP000189443"/>
    </source>
</evidence>
<keyword evidence="2 10" id="KW-0723">Serine/threonine-protein kinase</keyword>
<evidence type="ECO:0000313" key="10">
    <source>
        <dbReference type="EMBL" id="AQS67994.1"/>
    </source>
</evidence>
<dbReference type="PROSITE" id="PS00107">
    <property type="entry name" value="PROTEIN_KINASE_ATP"/>
    <property type="match status" value="1"/>
</dbReference>
<evidence type="ECO:0000256" key="6">
    <source>
        <dbReference type="ARBA" id="ARBA00022840"/>
    </source>
</evidence>
<dbReference type="AlphaFoldDB" id="A0A1S6J8B2"/>
<feature type="region of interest" description="Disordered" evidence="8">
    <location>
        <begin position="198"/>
        <end position="238"/>
    </location>
</feature>
<evidence type="ECO:0000256" key="2">
    <source>
        <dbReference type="ARBA" id="ARBA00022527"/>
    </source>
</evidence>
<evidence type="ECO:0000256" key="1">
    <source>
        <dbReference type="ARBA" id="ARBA00012513"/>
    </source>
</evidence>
<sequence length="295" mass="30995">MGAQDRLVGQRYRLGRRVGSGASGTVWQAYDEVADREVAVKRPRLPGGPADETYRRAAHRLYREARAAARVDHPAAVRIHDVVVEEAGPDGLPWIVMEWVRGESLREALRRGPVAAPEAARIGLAVLGALRAAHSVGIVHRGVKPANVLLGPHGRVVLTGFGTDHVPGEEPLRGAGPAADLRSLGVLLHAATAEHATTAAGRTTIAEPAGPVERTAAEQAATATERATTAAEGSAAGPLGPLIERLLAKDSGRRPEAEQFAEEIAEELAAVVGDRRRGPGPAPDRKEVIGFNPST</sequence>
<dbReference type="GO" id="GO:0004674">
    <property type="term" value="F:protein serine/threonine kinase activity"/>
    <property type="evidence" value="ECO:0007669"/>
    <property type="project" value="UniProtKB-KW"/>
</dbReference>
<dbReference type="GO" id="GO:0005524">
    <property type="term" value="F:ATP binding"/>
    <property type="evidence" value="ECO:0007669"/>
    <property type="project" value="UniProtKB-UniRule"/>
</dbReference>
<dbReference type="Proteomes" id="UP000189443">
    <property type="component" value="Chromosome"/>
</dbReference>
<keyword evidence="3" id="KW-0808">Transferase</keyword>
<feature type="binding site" evidence="7">
    <location>
        <position position="41"/>
    </location>
    <ligand>
        <name>ATP</name>
        <dbReference type="ChEBI" id="CHEBI:30616"/>
    </ligand>
</feature>
<feature type="compositionally biased region" description="Low complexity" evidence="8">
    <location>
        <begin position="213"/>
        <end position="237"/>
    </location>
</feature>
<keyword evidence="11" id="KW-1185">Reference proteome</keyword>
<feature type="compositionally biased region" description="Basic and acidic residues" evidence="8">
    <location>
        <begin position="273"/>
        <end position="288"/>
    </location>
</feature>
<dbReference type="Pfam" id="PF00069">
    <property type="entry name" value="Pkinase"/>
    <property type="match status" value="1"/>
</dbReference>
<feature type="region of interest" description="Disordered" evidence="8">
    <location>
        <begin position="271"/>
        <end position="295"/>
    </location>
</feature>
<evidence type="ECO:0000256" key="7">
    <source>
        <dbReference type="PROSITE-ProRule" id="PRU10141"/>
    </source>
</evidence>
<keyword evidence="4 7" id="KW-0547">Nucleotide-binding</keyword>
<organism evidence="10 11">
    <name type="scientific">Streptomyces pactum</name>
    <dbReference type="NCBI Taxonomy" id="68249"/>
    <lineage>
        <taxon>Bacteria</taxon>
        <taxon>Bacillati</taxon>
        <taxon>Actinomycetota</taxon>
        <taxon>Actinomycetes</taxon>
        <taxon>Kitasatosporales</taxon>
        <taxon>Streptomycetaceae</taxon>
        <taxon>Streptomyces</taxon>
    </lineage>
</organism>
<dbReference type="EMBL" id="CP019724">
    <property type="protein sequence ID" value="AQS67994.1"/>
    <property type="molecule type" value="Genomic_DNA"/>
</dbReference>
<evidence type="ECO:0000256" key="4">
    <source>
        <dbReference type="ARBA" id="ARBA00022741"/>
    </source>
</evidence>
<dbReference type="SUPFAM" id="SSF56112">
    <property type="entry name" value="Protein kinase-like (PK-like)"/>
    <property type="match status" value="1"/>
</dbReference>
<keyword evidence="5 10" id="KW-0418">Kinase</keyword>
<dbReference type="InterPro" id="IPR000719">
    <property type="entry name" value="Prot_kinase_dom"/>
</dbReference>
<reference evidence="10 11" key="1">
    <citation type="submission" date="2017-02" db="EMBL/GenBank/DDBJ databases">
        <title>Streptomyces pactum ACT12 Genome sequencing and assembly.</title>
        <authorList>
            <person name="Xue Q."/>
            <person name="Yan X."/>
            <person name="Jia L."/>
            <person name="Yan H."/>
        </authorList>
    </citation>
    <scope>NUCLEOTIDE SEQUENCE [LARGE SCALE GENOMIC DNA]</scope>
    <source>
        <strain evidence="10 11">ACT12</strain>
    </source>
</reference>